<feature type="compositionally biased region" description="Pro residues" evidence="1">
    <location>
        <begin position="232"/>
        <end position="269"/>
    </location>
</feature>
<name>A0A1I3IDW4_9PLAN</name>
<accession>A0A1I3IDW4</accession>
<keyword evidence="5" id="KW-1185">Reference proteome</keyword>
<keyword evidence="2" id="KW-1133">Transmembrane helix</keyword>
<reference evidence="5" key="1">
    <citation type="submission" date="2016-10" db="EMBL/GenBank/DDBJ databases">
        <authorList>
            <person name="Varghese N."/>
            <person name="Submissions S."/>
        </authorList>
    </citation>
    <scope>NUCLEOTIDE SEQUENCE [LARGE SCALE GENOMIC DNA]</scope>
    <source>
        <strain evidence="5">DSM 26348</strain>
    </source>
</reference>
<evidence type="ECO:0000256" key="1">
    <source>
        <dbReference type="SAM" id="MobiDB-lite"/>
    </source>
</evidence>
<dbReference type="RefSeq" id="WP_092050762.1">
    <property type="nucleotide sequence ID" value="NZ_FOQD01000009.1"/>
</dbReference>
<gene>
    <name evidence="4" type="ORF">SAMN05421753_10981</name>
</gene>
<dbReference type="OrthoDB" id="254120at2"/>
<feature type="transmembrane region" description="Helical" evidence="2">
    <location>
        <begin position="292"/>
        <end position="310"/>
    </location>
</feature>
<protein>
    <recommendedName>
        <fullName evidence="3">GYF domain-containing protein</fullName>
    </recommendedName>
</protein>
<feature type="domain" description="GYF" evidence="3">
    <location>
        <begin position="105"/>
        <end position="151"/>
    </location>
</feature>
<dbReference type="InterPro" id="IPR025640">
    <property type="entry name" value="GYF_2"/>
</dbReference>
<feature type="region of interest" description="Disordered" evidence="1">
    <location>
        <begin position="170"/>
        <end position="281"/>
    </location>
</feature>
<evidence type="ECO:0000259" key="3">
    <source>
        <dbReference type="Pfam" id="PF14237"/>
    </source>
</evidence>
<dbReference type="EMBL" id="FOQD01000009">
    <property type="protein sequence ID" value="SFI46158.1"/>
    <property type="molecule type" value="Genomic_DNA"/>
</dbReference>
<dbReference type="AlphaFoldDB" id="A0A1I3IDW4"/>
<proteinExistence type="predicted"/>
<evidence type="ECO:0000313" key="5">
    <source>
        <dbReference type="Proteomes" id="UP000199518"/>
    </source>
</evidence>
<dbReference type="Proteomes" id="UP000199518">
    <property type="component" value="Unassembled WGS sequence"/>
</dbReference>
<sequence length="415" mass="45511">MASADIHWYYRKGRHEFGPVDHAALESLHESGLLPEDAEVRRGESGVWIKVSRFFSSTGAAPAKSTVSISKGSNKDGWASIDDVDFVVDEVEVAKPSAPAPREDWYYKVLNQEIGPVSLDQLLEQCQRGMIGKHDLVRQDGHTDWMQASLILKLAPAIAAAANVKVESSTGFLSPQRGMPAKPKQAKQTKPASAPTIAAVKTPQIERPTSVPKGDTQVPRSSRQQHLENEPVSPPPPQATPVTPAPAYTPPPEPPRPSMDYSPPRPAYRPPVQARASSKSSASMSLDIPPKYIYGAVVAVLLAGIGYWFSAGAMQGNQDRELIENYTAIYQIVANIETDSELAVELEERVKPRINHLKKSLEEQFNKSRPIVKMLTESVQQDFPSLLNSKKLTEVRPAQKKMSEVVQKISAKSNS</sequence>
<organism evidence="4 5">
    <name type="scientific">Planctomicrobium piriforme</name>
    <dbReference type="NCBI Taxonomy" id="1576369"/>
    <lineage>
        <taxon>Bacteria</taxon>
        <taxon>Pseudomonadati</taxon>
        <taxon>Planctomycetota</taxon>
        <taxon>Planctomycetia</taxon>
        <taxon>Planctomycetales</taxon>
        <taxon>Planctomycetaceae</taxon>
        <taxon>Planctomicrobium</taxon>
    </lineage>
</organism>
<keyword evidence="2" id="KW-0472">Membrane</keyword>
<evidence type="ECO:0000313" key="4">
    <source>
        <dbReference type="EMBL" id="SFI46158.1"/>
    </source>
</evidence>
<evidence type="ECO:0000256" key="2">
    <source>
        <dbReference type="SAM" id="Phobius"/>
    </source>
</evidence>
<feature type="compositionally biased region" description="Low complexity" evidence="1">
    <location>
        <begin position="180"/>
        <end position="195"/>
    </location>
</feature>
<dbReference type="Pfam" id="PF14237">
    <property type="entry name" value="GYF_2"/>
    <property type="match status" value="1"/>
</dbReference>
<keyword evidence="2" id="KW-0812">Transmembrane</keyword>